<sequence>MGPADAEPPGMASGSHAAVAAGAVCRSHGRARAGAACLVAVLLLAAAAAAGTTAAADAPRDSRGRAERAGKNSAVVVFNAAARSAARRLQRAMSGGARGLLALQCPPTRGGRISYTDPNHNSRREMAGTRCCKFLYNTNTAISCGGALGQSGLKCPRTAGGRTSYIVFGNKRRVAVGTKCCSYLIYPSSEILAYCAPTPLVQYYVTAPPPPSRPPPKPSPPPPSPNCKRPLAFKMKLGGGALGQPGGDTGSKGG</sequence>
<dbReference type="EMBL" id="LHPF02000005">
    <property type="protein sequence ID" value="PSC74136.1"/>
    <property type="molecule type" value="Genomic_DNA"/>
</dbReference>
<keyword evidence="4" id="KW-1185">Reference proteome</keyword>
<dbReference type="AlphaFoldDB" id="A0A2P6VJ56"/>
<evidence type="ECO:0000256" key="2">
    <source>
        <dbReference type="SAM" id="Phobius"/>
    </source>
</evidence>
<reference evidence="3 4" key="1">
    <citation type="journal article" date="2018" name="Plant J.">
        <title>Genome sequences of Chlorella sorokiniana UTEX 1602 and Micractinium conductrix SAG 241.80: implications to maltose excretion by a green alga.</title>
        <authorList>
            <person name="Arriola M.B."/>
            <person name="Velmurugan N."/>
            <person name="Zhang Y."/>
            <person name="Plunkett M.H."/>
            <person name="Hondzo H."/>
            <person name="Barney B.M."/>
        </authorList>
    </citation>
    <scope>NUCLEOTIDE SEQUENCE [LARGE SCALE GENOMIC DNA]</scope>
    <source>
        <strain evidence="3 4">SAG 241.80</strain>
    </source>
</reference>
<evidence type="ECO:0000256" key="1">
    <source>
        <dbReference type="SAM" id="MobiDB-lite"/>
    </source>
</evidence>
<proteinExistence type="predicted"/>
<feature type="compositionally biased region" description="Pro residues" evidence="1">
    <location>
        <begin position="207"/>
        <end position="225"/>
    </location>
</feature>
<keyword evidence="2" id="KW-0812">Transmembrane</keyword>
<evidence type="ECO:0000313" key="4">
    <source>
        <dbReference type="Proteomes" id="UP000239649"/>
    </source>
</evidence>
<gene>
    <name evidence="3" type="ORF">C2E20_2818</name>
</gene>
<feature type="region of interest" description="Disordered" evidence="1">
    <location>
        <begin position="207"/>
        <end position="230"/>
    </location>
</feature>
<dbReference type="Proteomes" id="UP000239649">
    <property type="component" value="Unassembled WGS sequence"/>
</dbReference>
<evidence type="ECO:0000313" key="3">
    <source>
        <dbReference type="EMBL" id="PSC74136.1"/>
    </source>
</evidence>
<feature type="transmembrane region" description="Helical" evidence="2">
    <location>
        <begin position="33"/>
        <end position="56"/>
    </location>
</feature>
<name>A0A2P6VJ56_9CHLO</name>
<comment type="caution">
    <text evidence="3">The sequence shown here is derived from an EMBL/GenBank/DDBJ whole genome shotgun (WGS) entry which is preliminary data.</text>
</comment>
<protein>
    <submittedName>
        <fullName evidence="3">Uncharacterized protein</fullName>
    </submittedName>
</protein>
<keyword evidence="2" id="KW-1133">Transmembrane helix</keyword>
<accession>A0A2P6VJ56</accession>
<organism evidence="3 4">
    <name type="scientific">Micractinium conductrix</name>
    <dbReference type="NCBI Taxonomy" id="554055"/>
    <lineage>
        <taxon>Eukaryota</taxon>
        <taxon>Viridiplantae</taxon>
        <taxon>Chlorophyta</taxon>
        <taxon>core chlorophytes</taxon>
        <taxon>Trebouxiophyceae</taxon>
        <taxon>Chlorellales</taxon>
        <taxon>Chlorellaceae</taxon>
        <taxon>Chlorella clade</taxon>
        <taxon>Micractinium</taxon>
    </lineage>
</organism>
<keyword evidence="2" id="KW-0472">Membrane</keyword>